<dbReference type="InterPro" id="IPR036365">
    <property type="entry name" value="PGBD-like_sf"/>
</dbReference>
<dbReference type="Gene3D" id="2.40.420.20">
    <property type="match status" value="1"/>
</dbReference>
<organism evidence="4 5">
    <name type="scientific">Lentzea aerocolonigenes</name>
    <name type="common">Lechevalieria aerocolonigenes</name>
    <name type="synonym">Saccharothrix aerocolonigenes</name>
    <dbReference type="NCBI Taxonomy" id="68170"/>
    <lineage>
        <taxon>Bacteria</taxon>
        <taxon>Bacillati</taxon>
        <taxon>Actinomycetota</taxon>
        <taxon>Actinomycetes</taxon>
        <taxon>Pseudonocardiales</taxon>
        <taxon>Pseudonocardiaceae</taxon>
        <taxon>Lentzea</taxon>
    </lineage>
</organism>
<dbReference type="OrthoDB" id="3268648at2"/>
<dbReference type="InterPro" id="IPR036366">
    <property type="entry name" value="PGBDSf"/>
</dbReference>
<dbReference type="SUPFAM" id="SSF47090">
    <property type="entry name" value="PGBD-like"/>
    <property type="match status" value="1"/>
</dbReference>
<dbReference type="PANTHER" id="PTHR32347:SF29">
    <property type="entry name" value="UPF0194 MEMBRANE PROTEIN YBHG"/>
    <property type="match status" value="1"/>
</dbReference>
<gene>
    <name evidence="4" type="ORF">UK23_36995</name>
</gene>
<feature type="domain" description="Peptidoglycan binding-like" evidence="3">
    <location>
        <begin position="125"/>
        <end position="176"/>
    </location>
</feature>
<dbReference type="Pfam" id="PF01471">
    <property type="entry name" value="PG_binding_1"/>
    <property type="match status" value="1"/>
</dbReference>
<name>A0A0F0GM44_LENAE</name>
<reference evidence="4 5" key="1">
    <citation type="submission" date="2015-02" db="EMBL/GenBank/DDBJ databases">
        <authorList>
            <person name="Ju K.-S."/>
            <person name="Doroghazi J.R."/>
            <person name="Metcalf W."/>
        </authorList>
    </citation>
    <scope>NUCLEOTIDE SEQUENCE [LARGE SCALE GENOMIC DNA]</scope>
    <source>
        <strain evidence="4 5">NRRL B-16140</strain>
    </source>
</reference>
<protein>
    <submittedName>
        <fullName evidence="4">Peptidoglycan-binding protein</fullName>
    </submittedName>
</protein>
<dbReference type="RefSeq" id="WP_045316425.1">
    <property type="nucleotide sequence ID" value="NZ_JYJG01000348.1"/>
</dbReference>
<accession>A0A0F0GM44</accession>
<dbReference type="STRING" id="68170.GCA_000974445_04314"/>
<dbReference type="Proteomes" id="UP000033393">
    <property type="component" value="Unassembled WGS sequence"/>
</dbReference>
<dbReference type="InterPro" id="IPR002477">
    <property type="entry name" value="Peptidoglycan-bd-like"/>
</dbReference>
<evidence type="ECO:0000259" key="3">
    <source>
        <dbReference type="Pfam" id="PF01471"/>
    </source>
</evidence>
<keyword evidence="5" id="KW-1185">Reference proteome</keyword>
<comment type="subcellular location">
    <subcellularLocation>
        <location evidence="1">Cell envelope</location>
    </subcellularLocation>
</comment>
<evidence type="ECO:0000313" key="4">
    <source>
        <dbReference type="EMBL" id="KJK42478.1"/>
    </source>
</evidence>
<dbReference type="AlphaFoldDB" id="A0A0F0GM44"/>
<dbReference type="PATRIC" id="fig|68170.10.peg.9680"/>
<proteinExistence type="predicted"/>
<keyword evidence="2" id="KW-0175">Coiled coil</keyword>
<dbReference type="Gene3D" id="1.10.101.10">
    <property type="entry name" value="PGBD-like superfamily/PGBD"/>
    <property type="match status" value="1"/>
</dbReference>
<comment type="caution">
    <text evidence="4">The sequence shown here is derived from an EMBL/GenBank/DDBJ whole genome shotgun (WGS) entry which is preliminary data.</text>
</comment>
<sequence length="350" mass="36602">MRRRVNRKFLIAALVAAVVLGTGGVVVLTRIASNQANAAPLQNDPAKTAPVKKTNLADQQSMTGQLGFGAERGLASRKSGTITGLPKQGDVIEQGKPVFWADAKPVPLFYGQMPLYRDLEAGMSNGPDVKEVEENLAALGYKDFGTPDEKFTSYTASALKKWQKANGLEQNGKLGQGDVIIQPGAIRVSSIAAQLGAPAGGDLMKVTGTERAVTVELEQSKQRLAKQGEKVELSITGGKPTTGTITGITRTAGDSNQGQKPKIVLTIAVDDPKAVEGVDTGSVNALFTVSKKENVLAVPVGALLALKEGGYGVVTEDGRTIPVTVGIFAKGQVEVKGDGLREGLKVVTTE</sequence>
<dbReference type="EMBL" id="JYJG01000348">
    <property type="protein sequence ID" value="KJK42478.1"/>
    <property type="molecule type" value="Genomic_DNA"/>
</dbReference>
<evidence type="ECO:0000256" key="1">
    <source>
        <dbReference type="ARBA" id="ARBA00004196"/>
    </source>
</evidence>
<dbReference type="InterPro" id="IPR050465">
    <property type="entry name" value="UPF0194_transport"/>
</dbReference>
<dbReference type="PANTHER" id="PTHR32347">
    <property type="entry name" value="EFFLUX SYSTEM COMPONENT YKNX-RELATED"/>
    <property type="match status" value="1"/>
</dbReference>
<evidence type="ECO:0000313" key="5">
    <source>
        <dbReference type="Proteomes" id="UP000033393"/>
    </source>
</evidence>
<dbReference type="GO" id="GO:0030313">
    <property type="term" value="C:cell envelope"/>
    <property type="evidence" value="ECO:0007669"/>
    <property type="project" value="UniProtKB-SubCell"/>
</dbReference>
<evidence type="ECO:0000256" key="2">
    <source>
        <dbReference type="ARBA" id="ARBA00023054"/>
    </source>
</evidence>